<dbReference type="PANTHER" id="PTHR11475:SF4">
    <property type="entry name" value="CHORION PEROXIDASE"/>
    <property type="match status" value="1"/>
</dbReference>
<dbReference type="Gene3D" id="1.10.640.10">
    <property type="entry name" value="Haem peroxidase domain superfamily, animal type"/>
    <property type="match status" value="1"/>
</dbReference>
<organism evidence="5">
    <name type="scientific">Magallana gigas</name>
    <name type="common">Pacific oyster</name>
    <name type="synonym">Crassostrea gigas</name>
    <dbReference type="NCBI Taxonomy" id="29159"/>
    <lineage>
        <taxon>Eukaryota</taxon>
        <taxon>Metazoa</taxon>
        <taxon>Spiralia</taxon>
        <taxon>Lophotrochozoa</taxon>
        <taxon>Mollusca</taxon>
        <taxon>Bivalvia</taxon>
        <taxon>Autobranchia</taxon>
        <taxon>Pteriomorphia</taxon>
        <taxon>Ostreida</taxon>
        <taxon>Ostreoidea</taxon>
        <taxon>Ostreidae</taxon>
        <taxon>Magallana</taxon>
    </lineage>
</organism>
<dbReference type="GO" id="GO:0006979">
    <property type="term" value="P:response to oxidative stress"/>
    <property type="evidence" value="ECO:0007669"/>
    <property type="project" value="InterPro"/>
</dbReference>
<comment type="subcellular location">
    <subcellularLocation>
        <location evidence="1">Secreted</location>
    </subcellularLocation>
</comment>
<dbReference type="PANTHER" id="PTHR11475">
    <property type="entry name" value="OXIDASE/PEROXIDASE"/>
    <property type="match status" value="1"/>
</dbReference>
<evidence type="ECO:0000256" key="3">
    <source>
        <dbReference type="ARBA" id="ARBA00022729"/>
    </source>
</evidence>
<keyword evidence="2" id="KW-0964">Secreted</keyword>
<name>K1Q490_MAGGI</name>
<evidence type="ECO:0000256" key="1">
    <source>
        <dbReference type="ARBA" id="ARBA00004613"/>
    </source>
</evidence>
<dbReference type="FunFam" id="1.10.640.10:FF:000003">
    <property type="entry name" value="chorion peroxidase"/>
    <property type="match status" value="1"/>
</dbReference>
<evidence type="ECO:0000256" key="4">
    <source>
        <dbReference type="ARBA" id="ARBA00023180"/>
    </source>
</evidence>
<protein>
    <submittedName>
        <fullName evidence="5">Peroxidasin</fullName>
    </submittedName>
</protein>
<dbReference type="GO" id="GO:0020037">
    <property type="term" value="F:heme binding"/>
    <property type="evidence" value="ECO:0007669"/>
    <property type="project" value="InterPro"/>
</dbReference>
<dbReference type="InParanoid" id="K1Q490"/>
<dbReference type="CDD" id="cd09823">
    <property type="entry name" value="peroxinectin_like"/>
    <property type="match status" value="1"/>
</dbReference>
<dbReference type="InterPro" id="IPR037120">
    <property type="entry name" value="Haem_peroxidase_sf_animal"/>
</dbReference>
<dbReference type="PRINTS" id="PR00457">
    <property type="entry name" value="ANPEROXIDASE"/>
</dbReference>
<reference evidence="5" key="1">
    <citation type="journal article" date="2012" name="Nature">
        <title>The oyster genome reveals stress adaptation and complexity of shell formation.</title>
        <authorList>
            <person name="Zhang G."/>
            <person name="Fang X."/>
            <person name="Guo X."/>
            <person name="Li L."/>
            <person name="Luo R."/>
            <person name="Xu F."/>
            <person name="Yang P."/>
            <person name="Zhang L."/>
            <person name="Wang X."/>
            <person name="Qi H."/>
            <person name="Xiong Z."/>
            <person name="Que H."/>
            <person name="Xie Y."/>
            <person name="Holland P.W."/>
            <person name="Paps J."/>
            <person name="Zhu Y."/>
            <person name="Wu F."/>
            <person name="Chen Y."/>
            <person name="Wang J."/>
            <person name="Peng C."/>
            <person name="Meng J."/>
            <person name="Yang L."/>
            <person name="Liu J."/>
            <person name="Wen B."/>
            <person name="Zhang N."/>
            <person name="Huang Z."/>
            <person name="Zhu Q."/>
            <person name="Feng Y."/>
            <person name="Mount A."/>
            <person name="Hedgecock D."/>
            <person name="Xu Z."/>
            <person name="Liu Y."/>
            <person name="Domazet-Loso T."/>
            <person name="Du Y."/>
            <person name="Sun X."/>
            <person name="Zhang S."/>
            <person name="Liu B."/>
            <person name="Cheng P."/>
            <person name="Jiang X."/>
            <person name="Li J."/>
            <person name="Fan D."/>
            <person name="Wang W."/>
            <person name="Fu W."/>
            <person name="Wang T."/>
            <person name="Wang B."/>
            <person name="Zhang J."/>
            <person name="Peng Z."/>
            <person name="Li Y."/>
            <person name="Li N."/>
            <person name="Wang J."/>
            <person name="Chen M."/>
            <person name="He Y."/>
            <person name="Tan F."/>
            <person name="Song X."/>
            <person name="Zheng Q."/>
            <person name="Huang R."/>
            <person name="Yang H."/>
            <person name="Du X."/>
            <person name="Chen L."/>
            <person name="Yang M."/>
            <person name="Gaffney P.M."/>
            <person name="Wang S."/>
            <person name="Luo L."/>
            <person name="She Z."/>
            <person name="Ming Y."/>
            <person name="Huang W."/>
            <person name="Zhang S."/>
            <person name="Huang B."/>
            <person name="Zhang Y."/>
            <person name="Qu T."/>
            <person name="Ni P."/>
            <person name="Miao G."/>
            <person name="Wang J."/>
            <person name="Wang Q."/>
            <person name="Steinberg C.E."/>
            <person name="Wang H."/>
            <person name="Li N."/>
            <person name="Qian L."/>
            <person name="Zhang G."/>
            <person name="Li Y."/>
            <person name="Yang H."/>
            <person name="Liu X."/>
            <person name="Wang J."/>
            <person name="Yin Y."/>
            <person name="Wang J."/>
        </authorList>
    </citation>
    <scope>NUCLEOTIDE SEQUENCE [LARGE SCALE GENOMIC DNA]</scope>
    <source>
        <strain evidence="5">05x7-T-G4-1.051#20</strain>
    </source>
</reference>
<keyword evidence="4" id="KW-0325">Glycoprotein</keyword>
<evidence type="ECO:0000256" key="2">
    <source>
        <dbReference type="ARBA" id="ARBA00022525"/>
    </source>
</evidence>
<keyword evidence="3" id="KW-0732">Signal</keyword>
<sequence>MNEDEERFPLPQFVEKLTCPSVNERRLTATTARIQNLQSMVLKKKYRESSPFTLIMIFGCKWRTLLIIVYFVHLLIPSECVNISTIDDIYDSIKGLPEYENLTAFEIKDFFDFRSENPLPNDLQRTLLEARQYNFVHDVIEEIAFVENTTSSTLIESDEFLIPLHLKFTERDCTLGPTHGQCADDQYRSLDGSCNNMVYPTWGMAGQVLRRYLSPGYHDGIEMPIQLDISGAPLPSAREISTLIHRQGDVMDMNAVLTVMVMQWGQFLEHDILSIPVNRGIDGGLLDCCGKDKNSRECFSIDVPPNDPFYKSRCIPMARSTPGVGPMCYTTKREQLNLATAFIDGSHIYGKDTDTLKQIVDPQTGRLKVDGNNMIPAADPVIENCILEKGFDFCQKTGDDRVNLSPALSAMYTLFVREHNRIADKLRCVNPQWLPEFVFQEARKIIAALIQQITYTEYLPVILGKEDMWRYGLTINSDGYDYSVYNPNVNAGIANSFASAAIKFIHTQIPSMLGFFDNETVYVNLEETFHRPWYAQQNGGRGMEEIMEWLVNDAQPETNRFYVPAVRDSYLKVNGSGLDLAAIDIQRGRDHGLAAYNSWRRFCSLPIAEKFEDLLDHDPEMIQKLRDVYKSPMDIDLLTGALTERKRSGMEVGPTFACIVGLQFSELKKGDRFWFENPDPRTGFTMKQLSAIRRMSLAKIMEFHPRIECSEIPDLDFRAWQEDPTVTSQC</sequence>
<dbReference type="SUPFAM" id="SSF48113">
    <property type="entry name" value="Heme-dependent peroxidases"/>
    <property type="match status" value="1"/>
</dbReference>
<gene>
    <name evidence="5" type="ORF">CGI_10011763</name>
</gene>
<dbReference type="Pfam" id="PF03098">
    <property type="entry name" value="An_peroxidase"/>
    <property type="match status" value="1"/>
</dbReference>
<dbReference type="InterPro" id="IPR019791">
    <property type="entry name" value="Haem_peroxidase_animal"/>
</dbReference>
<dbReference type="GO" id="GO:0004601">
    <property type="term" value="F:peroxidase activity"/>
    <property type="evidence" value="ECO:0007669"/>
    <property type="project" value="InterPro"/>
</dbReference>
<dbReference type="GO" id="GO:0005576">
    <property type="term" value="C:extracellular region"/>
    <property type="evidence" value="ECO:0007669"/>
    <property type="project" value="UniProtKB-SubCell"/>
</dbReference>
<proteinExistence type="predicted"/>
<dbReference type="InterPro" id="IPR010255">
    <property type="entry name" value="Haem_peroxidase_sf"/>
</dbReference>
<dbReference type="HOGENOM" id="CLU_006087_2_2_1"/>
<accession>K1Q490</accession>
<dbReference type="AlphaFoldDB" id="K1Q490"/>
<evidence type="ECO:0000313" key="5">
    <source>
        <dbReference type="EMBL" id="EKC26209.1"/>
    </source>
</evidence>
<dbReference type="PROSITE" id="PS50292">
    <property type="entry name" value="PEROXIDASE_3"/>
    <property type="match status" value="1"/>
</dbReference>
<dbReference type="EMBL" id="JH818362">
    <property type="protein sequence ID" value="EKC26209.1"/>
    <property type="molecule type" value="Genomic_DNA"/>
</dbReference>